<evidence type="ECO:0000256" key="8">
    <source>
        <dbReference type="ARBA" id="ARBA00031306"/>
    </source>
</evidence>
<evidence type="ECO:0000256" key="7">
    <source>
        <dbReference type="ARBA" id="ARBA00022842"/>
    </source>
</evidence>
<keyword evidence="6 10" id="KW-0274">FAD</keyword>
<dbReference type="Gene3D" id="3.10.520.10">
    <property type="entry name" value="ApbE-like domains"/>
    <property type="match status" value="1"/>
</dbReference>
<dbReference type="EC" id="2.7.1.180" evidence="1 10"/>
<dbReference type="GO" id="GO:0016740">
    <property type="term" value="F:transferase activity"/>
    <property type="evidence" value="ECO:0007669"/>
    <property type="project" value="UniProtKB-UniRule"/>
</dbReference>
<dbReference type="GO" id="GO:0046872">
    <property type="term" value="F:metal ion binding"/>
    <property type="evidence" value="ECO:0007669"/>
    <property type="project" value="UniProtKB-UniRule"/>
</dbReference>
<proteinExistence type="inferred from homology"/>
<keyword evidence="3 10" id="KW-0285">Flavoprotein</keyword>
<dbReference type="PANTHER" id="PTHR30040">
    <property type="entry name" value="THIAMINE BIOSYNTHESIS LIPOPROTEIN APBE"/>
    <property type="match status" value="1"/>
</dbReference>
<dbReference type="SUPFAM" id="SSF143631">
    <property type="entry name" value="ApbE-like"/>
    <property type="match status" value="1"/>
</dbReference>
<evidence type="ECO:0000256" key="5">
    <source>
        <dbReference type="ARBA" id="ARBA00022723"/>
    </source>
</evidence>
<feature type="binding site" evidence="11">
    <location>
        <position position="150"/>
    </location>
    <ligand>
        <name>Mg(2+)</name>
        <dbReference type="ChEBI" id="CHEBI:18420"/>
    </ligand>
</feature>
<dbReference type="AlphaFoldDB" id="A0A162G6P4"/>
<dbReference type="PATRIC" id="fig|1590.144.peg.3009"/>
<evidence type="ECO:0000313" key="13">
    <source>
        <dbReference type="Proteomes" id="UP000076882"/>
    </source>
</evidence>
<evidence type="ECO:0000256" key="11">
    <source>
        <dbReference type="PIRSR" id="PIRSR006268-2"/>
    </source>
</evidence>
<dbReference type="PIRSF" id="PIRSF006268">
    <property type="entry name" value="ApbE"/>
    <property type="match status" value="1"/>
</dbReference>
<keyword evidence="5 10" id="KW-0479">Metal-binding</keyword>
<dbReference type="Proteomes" id="UP000076882">
    <property type="component" value="Unassembled WGS sequence"/>
</dbReference>
<name>A0A162G6P4_LACPN</name>
<accession>A0A162G6P4</accession>
<comment type="cofactor">
    <cofactor evidence="11">
        <name>Mg(2+)</name>
        <dbReference type="ChEBI" id="CHEBI:18420"/>
    </cofactor>
    <cofactor evidence="11">
        <name>Mn(2+)</name>
        <dbReference type="ChEBI" id="CHEBI:29035"/>
    </cofactor>
    <text evidence="11">Magnesium. Can also use manganese.</text>
</comment>
<feature type="binding site" evidence="11">
    <location>
        <position position="270"/>
    </location>
    <ligand>
        <name>Mg(2+)</name>
        <dbReference type="ChEBI" id="CHEBI:18420"/>
    </ligand>
</feature>
<evidence type="ECO:0000256" key="1">
    <source>
        <dbReference type="ARBA" id="ARBA00011955"/>
    </source>
</evidence>
<evidence type="ECO:0000256" key="10">
    <source>
        <dbReference type="PIRNR" id="PIRNR006268"/>
    </source>
</evidence>
<keyword evidence="7 10" id="KW-0460">Magnesium</keyword>
<dbReference type="KEGG" id="lpb:SH83_14470"/>
<dbReference type="EMBL" id="LUXM01000018">
    <property type="protein sequence ID" value="KZU96744.1"/>
    <property type="molecule type" value="Genomic_DNA"/>
</dbReference>
<evidence type="ECO:0000256" key="6">
    <source>
        <dbReference type="ARBA" id="ARBA00022827"/>
    </source>
</evidence>
<sequence>MIGTQKKYVSQFTMMGTVISLTLFEPNQLAVETVYDYLQRMDGVFSVNRADSELAAINQYAGIHPVLVSTECFQLVSDAIKYTKQYADSFNVLIGPLVKLWKIGFGGHQVPAAKEIRQRLALLDTHEVILDEAQSSIYLRQSGMQLDLGAIAKGYFADQVVKQLQQAGITNAIVNLGGNVKLLGANPLTDNRRWQVGIQAPEAPRGYPALQVEMPARTVVTSGIFERYFKIGNHRYHHILDPRTGYPVENQVDQVSIITERSELAEVLSTVAYFEGPNRGRQLIEQLPHTEAIFIDHEQQVTVTSGLTPRRKGVFTIE</sequence>
<evidence type="ECO:0000256" key="4">
    <source>
        <dbReference type="ARBA" id="ARBA00022679"/>
    </source>
</evidence>
<comment type="similarity">
    <text evidence="10">Belongs to the ApbE family.</text>
</comment>
<dbReference type="PANTHER" id="PTHR30040:SF2">
    <property type="entry name" value="FAD:PROTEIN FMN TRANSFERASE"/>
    <property type="match status" value="1"/>
</dbReference>
<organism evidence="12 13">
    <name type="scientific">Lactiplantibacillus plantarum</name>
    <name type="common">Lactobacillus plantarum</name>
    <dbReference type="NCBI Taxonomy" id="1590"/>
    <lineage>
        <taxon>Bacteria</taxon>
        <taxon>Bacillati</taxon>
        <taxon>Bacillota</taxon>
        <taxon>Bacilli</taxon>
        <taxon>Lactobacillales</taxon>
        <taxon>Lactobacillaceae</taxon>
        <taxon>Lactiplantibacillus</taxon>
    </lineage>
</organism>
<evidence type="ECO:0000256" key="9">
    <source>
        <dbReference type="ARBA" id="ARBA00048540"/>
    </source>
</evidence>
<evidence type="ECO:0000313" key="12">
    <source>
        <dbReference type="EMBL" id="KZU96744.1"/>
    </source>
</evidence>
<dbReference type="InterPro" id="IPR024932">
    <property type="entry name" value="ApbE"/>
</dbReference>
<evidence type="ECO:0000256" key="2">
    <source>
        <dbReference type="ARBA" id="ARBA00016337"/>
    </source>
</evidence>
<dbReference type="InterPro" id="IPR003374">
    <property type="entry name" value="ApbE-like_sf"/>
</dbReference>
<comment type="catalytic activity">
    <reaction evidence="9 10">
        <text>L-threonyl-[protein] + FAD = FMN-L-threonyl-[protein] + AMP + H(+)</text>
        <dbReference type="Rhea" id="RHEA:36847"/>
        <dbReference type="Rhea" id="RHEA-COMP:11060"/>
        <dbReference type="Rhea" id="RHEA-COMP:11061"/>
        <dbReference type="ChEBI" id="CHEBI:15378"/>
        <dbReference type="ChEBI" id="CHEBI:30013"/>
        <dbReference type="ChEBI" id="CHEBI:57692"/>
        <dbReference type="ChEBI" id="CHEBI:74257"/>
        <dbReference type="ChEBI" id="CHEBI:456215"/>
        <dbReference type="EC" id="2.7.1.180"/>
    </reaction>
</comment>
<comment type="caution">
    <text evidence="12">The sequence shown here is derived from an EMBL/GenBank/DDBJ whole genome shotgun (WGS) entry which is preliminary data.</text>
</comment>
<evidence type="ECO:0000256" key="3">
    <source>
        <dbReference type="ARBA" id="ARBA00022630"/>
    </source>
</evidence>
<reference evidence="12 13" key="1">
    <citation type="submission" date="2016-03" db="EMBL/GenBank/DDBJ databases">
        <title>Comparative genomics of 54 Lactobacillus plantarum strains reveals genomic uncoupling from niche constraints.</title>
        <authorList>
            <person name="Martino M.E."/>
        </authorList>
    </citation>
    <scope>NUCLEOTIDE SEQUENCE [LARGE SCALE GENOMIC DNA]</scope>
    <source>
        <strain evidence="12 13">19.1</strain>
    </source>
</reference>
<dbReference type="Pfam" id="PF02424">
    <property type="entry name" value="ApbE"/>
    <property type="match status" value="1"/>
</dbReference>
<dbReference type="RefSeq" id="WP_044432425.1">
    <property type="nucleotide sequence ID" value="NZ_CAXLKU010000015.1"/>
</dbReference>
<protein>
    <recommendedName>
        <fullName evidence="2 10">FAD:protein FMN transferase</fullName>
        <ecNumber evidence="1 10">2.7.1.180</ecNumber>
    </recommendedName>
    <alternativeName>
        <fullName evidence="8 10">Flavin transferase</fullName>
    </alternativeName>
</protein>
<gene>
    <name evidence="12" type="ORF">Lp19_0720</name>
</gene>
<keyword evidence="4 10" id="KW-0808">Transferase</keyword>